<keyword evidence="1" id="KW-0472">Membrane</keyword>
<keyword evidence="4" id="KW-1185">Reference proteome</keyword>
<dbReference type="OrthoDB" id="2357232at2"/>
<protein>
    <submittedName>
        <fullName evidence="3">DUF4064 domain-containing protein</fullName>
    </submittedName>
</protein>
<feature type="transmembrane region" description="Helical" evidence="1">
    <location>
        <begin position="57"/>
        <end position="83"/>
    </location>
</feature>
<dbReference type="RefSeq" id="WP_135349895.1">
    <property type="nucleotide sequence ID" value="NZ_SRJD01000029.1"/>
</dbReference>
<keyword evidence="1" id="KW-1133">Transmembrane helix</keyword>
<comment type="caution">
    <text evidence="3">The sequence shown here is derived from an EMBL/GenBank/DDBJ whole genome shotgun (WGS) entry which is preliminary data.</text>
</comment>
<dbReference type="AlphaFoldDB" id="A0A4Z0GKR7"/>
<evidence type="ECO:0000313" key="3">
    <source>
        <dbReference type="EMBL" id="TGA96191.1"/>
    </source>
</evidence>
<accession>A0A4Z0GKR7</accession>
<evidence type="ECO:0000259" key="2">
    <source>
        <dbReference type="Pfam" id="PF13273"/>
    </source>
</evidence>
<dbReference type="EMBL" id="SRJD01000029">
    <property type="protein sequence ID" value="TGA96191.1"/>
    <property type="molecule type" value="Genomic_DNA"/>
</dbReference>
<evidence type="ECO:0000256" key="1">
    <source>
        <dbReference type="SAM" id="Phobius"/>
    </source>
</evidence>
<dbReference type="Pfam" id="PF13273">
    <property type="entry name" value="DUF4064"/>
    <property type="match status" value="1"/>
</dbReference>
<keyword evidence="1" id="KW-0812">Transmembrane</keyword>
<proteinExistence type="predicted"/>
<name>A0A4Z0GKR7_9BACL</name>
<organism evidence="3 4">
    <name type="scientific">Sporolactobacillus shoreae</name>
    <dbReference type="NCBI Taxonomy" id="1465501"/>
    <lineage>
        <taxon>Bacteria</taxon>
        <taxon>Bacillati</taxon>
        <taxon>Bacillota</taxon>
        <taxon>Bacilli</taxon>
        <taxon>Bacillales</taxon>
        <taxon>Sporolactobacillaceae</taxon>
        <taxon>Sporolactobacillus</taxon>
    </lineage>
</organism>
<sequence length="134" mass="13960">MKRTGEIVLAIIAGVINFLALISGVRSVSLNPSALEQQLSAAGSNLSSQDVTNIVHLLHLVGTILVVFSVISLILMIGSLILLKRGSGTKLGGWLLILAGVTSIMEVVPAVLYVIAGIMTLARKPKSNFSNAGI</sequence>
<dbReference type="Proteomes" id="UP000298347">
    <property type="component" value="Unassembled WGS sequence"/>
</dbReference>
<gene>
    <name evidence="3" type="ORF">E4665_16475</name>
</gene>
<feature type="transmembrane region" description="Helical" evidence="1">
    <location>
        <begin position="95"/>
        <end position="122"/>
    </location>
</feature>
<dbReference type="InterPro" id="IPR025273">
    <property type="entry name" value="DUF4064"/>
</dbReference>
<feature type="transmembrane region" description="Helical" evidence="1">
    <location>
        <begin position="7"/>
        <end position="25"/>
    </location>
</feature>
<reference evidence="3 4" key="1">
    <citation type="journal article" date="2015" name="Int. J. Syst. Evol. Microbiol.">
        <title>Sporolactobacillus shoreae sp. nov. and Sporolactobacillus spathodeae sp. nov., two spore-forming lactic acid bacteria isolated from tree barks in Thailand.</title>
        <authorList>
            <person name="Thamacharoensuk T."/>
            <person name="Kitahara M."/>
            <person name="Ohkuma M."/>
            <person name="Thongchul N."/>
            <person name="Tanasupawat S."/>
        </authorList>
    </citation>
    <scope>NUCLEOTIDE SEQUENCE [LARGE SCALE GENOMIC DNA]</scope>
    <source>
        <strain evidence="3 4">BK92</strain>
    </source>
</reference>
<feature type="domain" description="DUF4064" evidence="2">
    <location>
        <begin position="2"/>
        <end position="105"/>
    </location>
</feature>
<evidence type="ECO:0000313" key="4">
    <source>
        <dbReference type="Proteomes" id="UP000298347"/>
    </source>
</evidence>